<evidence type="ECO:0000313" key="3">
    <source>
        <dbReference type="Proteomes" id="UP000218598"/>
    </source>
</evidence>
<keyword evidence="1" id="KW-0812">Transmembrane</keyword>
<dbReference type="EMBL" id="NRGR01000027">
    <property type="protein sequence ID" value="PCC38076.1"/>
    <property type="molecule type" value="Genomic_DNA"/>
</dbReference>
<feature type="transmembrane region" description="Helical" evidence="1">
    <location>
        <begin position="235"/>
        <end position="259"/>
    </location>
</feature>
<dbReference type="OrthoDB" id="5147799at2"/>
<accession>A0A2A3YFF9</accession>
<evidence type="ECO:0000313" key="2">
    <source>
        <dbReference type="EMBL" id="PCC38076.1"/>
    </source>
</evidence>
<dbReference type="Proteomes" id="UP000218598">
    <property type="component" value="Unassembled WGS sequence"/>
</dbReference>
<proteinExistence type="predicted"/>
<keyword evidence="3" id="KW-1185">Reference proteome</keyword>
<evidence type="ECO:0000256" key="1">
    <source>
        <dbReference type="SAM" id="Phobius"/>
    </source>
</evidence>
<reference evidence="2 3" key="1">
    <citation type="journal article" date="2017" name="Elife">
        <title>Extensive horizontal gene transfer in cheese-associated bacteria.</title>
        <authorList>
            <person name="Bonham K.S."/>
            <person name="Wolfe B.E."/>
            <person name="Dutton R.J."/>
        </authorList>
    </citation>
    <scope>NUCLEOTIDE SEQUENCE [LARGE SCALE GENOMIC DNA]</scope>
    <source>
        <strain evidence="2 3">341_9</strain>
    </source>
</reference>
<protein>
    <submittedName>
        <fullName evidence="2">Uncharacterized protein</fullName>
    </submittedName>
</protein>
<gene>
    <name evidence="2" type="ORF">CIK66_16100</name>
</gene>
<dbReference type="AlphaFoldDB" id="A0A2A3YFF9"/>
<keyword evidence="1" id="KW-0472">Membrane</keyword>
<name>A0A2A3YFF9_9MICO</name>
<sequence>MGALDKIKQSDEQQRTTEMLETLISQRDADRQQIVNLTKTVADLTEYVKTMDEEQATRLDRLSTSQQHELPSTLPLDAETKSRLNEIEKTLASVAQQLSSSEVVKLPDGFSVTRADLAAHTMTRKISEELKTTASASADLADAVRKRGNVRIDTDKLTEHAVKVLDDRLAKAVEAPIQRVEETLAGLEWRVSKLGTEKLAKVTDRAHEVVSAARRAERRIEQLSAKVTWATVGRICLALIPFSVAFIMLTGMVGGITQMLGLGPLLGWAWDSFAAASAWWAKALIALAALGGCGLFGWLLWWLGKKLYESYRGW</sequence>
<keyword evidence="1" id="KW-1133">Transmembrane helix</keyword>
<comment type="caution">
    <text evidence="2">The sequence shown here is derived from an EMBL/GenBank/DDBJ whole genome shotgun (WGS) entry which is preliminary data.</text>
</comment>
<feature type="transmembrane region" description="Helical" evidence="1">
    <location>
        <begin position="279"/>
        <end position="303"/>
    </location>
</feature>
<organism evidence="2 3">
    <name type="scientific">Brachybacterium alimentarium</name>
    <dbReference type="NCBI Taxonomy" id="47845"/>
    <lineage>
        <taxon>Bacteria</taxon>
        <taxon>Bacillati</taxon>
        <taxon>Actinomycetota</taxon>
        <taxon>Actinomycetes</taxon>
        <taxon>Micrococcales</taxon>
        <taxon>Dermabacteraceae</taxon>
        <taxon>Brachybacterium</taxon>
    </lineage>
</organism>
<dbReference type="RefSeq" id="WP_096197734.1">
    <property type="nucleotide sequence ID" value="NZ_JBQQOD010000010.1"/>
</dbReference>